<dbReference type="Gramene" id="Tc01v2_t016250.1">
    <property type="protein sequence ID" value="Tc01v2_p016250.1"/>
    <property type="gene ID" value="Tc01v2_g016250"/>
</dbReference>
<dbReference type="AlphaFoldDB" id="A0AB32W3Y0"/>
<protein>
    <submittedName>
        <fullName evidence="9">Disease resistance protein RPS2</fullName>
    </submittedName>
</protein>
<dbReference type="InterPro" id="IPR042197">
    <property type="entry name" value="Apaf_helical"/>
</dbReference>
<dbReference type="GO" id="GO:0006952">
    <property type="term" value="P:defense response"/>
    <property type="evidence" value="ECO:0007669"/>
    <property type="project" value="UniProtKB-KW"/>
</dbReference>
<dbReference type="Pfam" id="PF23247">
    <property type="entry name" value="LRR_RPS2"/>
    <property type="match status" value="1"/>
</dbReference>
<dbReference type="InterPro" id="IPR027417">
    <property type="entry name" value="P-loop_NTPase"/>
</dbReference>
<sequence length="949" mass="108551">MEFVTDFKHNHQGKVQNLKSQIEKMKYERDRIQHSKGKEEEIEQDVQSWLTHAEDKIKEEEEIVKSLEVEAKKRCVIGLCPNFKSLNQLYKVAEENAKAILELIQQAESHKFNNKSNVQNLENQAEAEKRNRMMDVEQDKKTNDEAEKVNKVEDKEENKSLVWLYPKFKSPNQVSNSAEDDGRVIGSELIEQHRFDGGLYPARSQETESMPIQCYKAFESRKDTMENIMKALKDPDFKIIGVYGMAGVGKTVLVKEVMRKVRAESLFDEVAMATVSRNPNIKEIQGKITDALGLKFDEESVFGRAMRLQQWLKEEDKRVLLVLDDVWLGLDLEEVGIAFEGYQNIASEEDLGPMIQNINGNAFQKFSAVRLKILLTSTSQEVLNHMKTEMNFEVEVLTNEEAMVWFEKIVGDTAMQPANPQIVTRVVKNCAGFPVAISAIAAALKIRGFNILVEALPEERKPIPTKVENLKSVYLTIQLSYSLLKKPKLQSLFQLCALLPQGSDIRVSYLLRYNLGVKIARNVSTLEKASKSVNKLKDAGLVSGDNDELVKMHDIVRDVFIWIASEDKQMFVIEDEIRLEELLKQGKLKNCTAISLPFSNIHELPCRLVCPRLKLLVLLNKNPSLKVPETFFQEITELLVLDLTGNLTKLRSLDLSNCSKLKVIPAEIISGLSNLEELFLCNSFDQWGVEDWPAELFFEKLDRYKILIGEVWKWSGKYEKRRILKLKLTKGIHLDRGVKLLLQKTEDLYLDELKGIKNLLYELDSTGFPQLKNLYIQNGNEIQFIINSTKVVSGKAFPILESLFLQNLINLEKICQGKLEEECFKRMKIISVKCCDGLKNLFSFSMTKMLLHLQEIKVINCKSIEEIVVEVREKSTSVATNKTEFCELRSLTLQLLPELGSFCSKEKSHSIYQQEPVNTRLCFLSLKTCDCPQSTLKGYGRKHLIAVRI</sequence>
<dbReference type="RefSeq" id="XP_017972792.1">
    <property type="nucleotide sequence ID" value="XM_018117303.1"/>
</dbReference>
<feature type="domain" description="Disease resistance protein At4g27190-like leucine-rich repeats" evidence="7">
    <location>
        <begin position="804"/>
        <end position="912"/>
    </location>
</feature>
<feature type="region of interest" description="Disordered" evidence="5">
    <location>
        <begin position="127"/>
        <end position="152"/>
    </location>
</feature>
<proteinExistence type="inferred from homology"/>
<evidence type="ECO:0000259" key="6">
    <source>
        <dbReference type="Pfam" id="PF00931"/>
    </source>
</evidence>
<keyword evidence="3" id="KW-0611">Plant defense</keyword>
<dbReference type="PRINTS" id="PR00364">
    <property type="entry name" value="DISEASERSIST"/>
</dbReference>
<evidence type="ECO:0000259" key="7">
    <source>
        <dbReference type="Pfam" id="PF23247"/>
    </source>
</evidence>
<evidence type="ECO:0000256" key="1">
    <source>
        <dbReference type="ARBA" id="ARBA00008894"/>
    </source>
</evidence>
<accession>A0AB32W3Y0</accession>
<dbReference type="Proteomes" id="UP000694886">
    <property type="component" value="Chromosome 1"/>
</dbReference>
<evidence type="ECO:0000313" key="9">
    <source>
        <dbReference type="RefSeq" id="XP_017972792.1"/>
    </source>
</evidence>
<dbReference type="InterPro" id="IPR032675">
    <property type="entry name" value="LRR_dom_sf"/>
</dbReference>
<dbReference type="GeneID" id="18612457"/>
<dbReference type="Pfam" id="PF00931">
    <property type="entry name" value="NB-ARC"/>
    <property type="match status" value="1"/>
</dbReference>
<evidence type="ECO:0000256" key="2">
    <source>
        <dbReference type="ARBA" id="ARBA00022741"/>
    </source>
</evidence>
<evidence type="ECO:0000256" key="4">
    <source>
        <dbReference type="ARBA" id="ARBA00022840"/>
    </source>
</evidence>
<name>A0AB32W3Y0_THECC</name>
<evidence type="ECO:0000256" key="5">
    <source>
        <dbReference type="SAM" id="MobiDB-lite"/>
    </source>
</evidence>
<dbReference type="InterPro" id="IPR050905">
    <property type="entry name" value="Plant_NBS-LRR"/>
</dbReference>
<dbReference type="GO" id="GO:0005524">
    <property type="term" value="F:ATP binding"/>
    <property type="evidence" value="ECO:0007669"/>
    <property type="project" value="UniProtKB-KW"/>
</dbReference>
<dbReference type="Gene3D" id="3.40.50.300">
    <property type="entry name" value="P-loop containing nucleotide triphosphate hydrolases"/>
    <property type="match status" value="1"/>
</dbReference>
<dbReference type="Gene3D" id="1.10.8.430">
    <property type="entry name" value="Helical domain of apoptotic protease-activating factors"/>
    <property type="match status" value="1"/>
</dbReference>
<organism evidence="8 9">
    <name type="scientific">Theobroma cacao</name>
    <name type="common">Cacao</name>
    <name type="synonym">Cocoa</name>
    <dbReference type="NCBI Taxonomy" id="3641"/>
    <lineage>
        <taxon>Eukaryota</taxon>
        <taxon>Viridiplantae</taxon>
        <taxon>Streptophyta</taxon>
        <taxon>Embryophyta</taxon>
        <taxon>Tracheophyta</taxon>
        <taxon>Spermatophyta</taxon>
        <taxon>Magnoliopsida</taxon>
        <taxon>eudicotyledons</taxon>
        <taxon>Gunneridae</taxon>
        <taxon>Pentapetalae</taxon>
        <taxon>rosids</taxon>
        <taxon>malvids</taxon>
        <taxon>Malvales</taxon>
        <taxon>Malvaceae</taxon>
        <taxon>Byttnerioideae</taxon>
        <taxon>Theobroma</taxon>
    </lineage>
</organism>
<keyword evidence="2" id="KW-0547">Nucleotide-binding</keyword>
<dbReference type="SUPFAM" id="SSF52058">
    <property type="entry name" value="L domain-like"/>
    <property type="match status" value="1"/>
</dbReference>
<keyword evidence="4" id="KW-0067">ATP-binding</keyword>
<evidence type="ECO:0000256" key="3">
    <source>
        <dbReference type="ARBA" id="ARBA00022821"/>
    </source>
</evidence>
<dbReference type="KEGG" id="tcc:18612457"/>
<reference evidence="8" key="1">
    <citation type="journal article" date="1997" name="Nucleic Acids Res.">
        <title>tRNAscan-SE: a program for improved detection of transfer RNA genes in genomic sequence.</title>
        <authorList>
            <person name="Lowe T.M."/>
            <person name="Eddy S.R."/>
        </authorList>
    </citation>
    <scope>NUCLEOTIDE SEQUENCE [LARGE SCALE GENOMIC DNA]</scope>
    <source>
        <strain evidence="8">r\B97-61/B2</strain>
    </source>
</reference>
<dbReference type="InterPro" id="IPR057135">
    <property type="entry name" value="At4g27190-like_LRR"/>
</dbReference>
<dbReference type="PANTHER" id="PTHR33463:SF203">
    <property type="entry name" value="AAA+ ATPASE DOMAIN-CONTAINING PROTEIN"/>
    <property type="match status" value="1"/>
</dbReference>
<dbReference type="GO" id="GO:0043531">
    <property type="term" value="F:ADP binding"/>
    <property type="evidence" value="ECO:0007669"/>
    <property type="project" value="InterPro"/>
</dbReference>
<evidence type="ECO:0000313" key="8">
    <source>
        <dbReference type="Proteomes" id="UP000694886"/>
    </source>
</evidence>
<comment type="similarity">
    <text evidence="1">Belongs to the disease resistance NB-LRR family.</text>
</comment>
<dbReference type="InterPro" id="IPR002182">
    <property type="entry name" value="NB-ARC"/>
</dbReference>
<dbReference type="SUPFAM" id="SSF52540">
    <property type="entry name" value="P-loop containing nucleoside triphosphate hydrolases"/>
    <property type="match status" value="1"/>
</dbReference>
<reference evidence="9" key="2">
    <citation type="submission" date="2025-08" db="UniProtKB">
        <authorList>
            <consortium name="RefSeq"/>
        </authorList>
    </citation>
    <scope>IDENTIFICATION</scope>
</reference>
<dbReference type="PANTHER" id="PTHR33463">
    <property type="entry name" value="NB-ARC DOMAIN-CONTAINING PROTEIN-RELATED"/>
    <property type="match status" value="1"/>
</dbReference>
<feature type="domain" description="NB-ARC" evidence="6">
    <location>
        <begin position="222"/>
        <end position="340"/>
    </location>
</feature>
<gene>
    <name evidence="9" type="primary">LOC18612457</name>
</gene>
<dbReference type="Gene3D" id="3.80.10.10">
    <property type="entry name" value="Ribonuclease Inhibitor"/>
    <property type="match status" value="1"/>
</dbReference>